<accession>A0A2P5BHN1</accession>
<protein>
    <submittedName>
        <fullName evidence="1">Uncharacterized protein</fullName>
    </submittedName>
</protein>
<evidence type="ECO:0000313" key="1">
    <source>
        <dbReference type="EMBL" id="PON48295.1"/>
    </source>
</evidence>
<keyword evidence="2" id="KW-1185">Reference proteome</keyword>
<reference evidence="2" key="1">
    <citation type="submission" date="2016-06" db="EMBL/GenBank/DDBJ databases">
        <title>Parallel loss of symbiosis genes in relatives of nitrogen-fixing non-legume Parasponia.</title>
        <authorList>
            <person name="Van Velzen R."/>
            <person name="Holmer R."/>
            <person name="Bu F."/>
            <person name="Rutten L."/>
            <person name="Van Zeijl A."/>
            <person name="Liu W."/>
            <person name="Santuari L."/>
            <person name="Cao Q."/>
            <person name="Sharma T."/>
            <person name="Shen D."/>
            <person name="Roswanjaya Y."/>
            <person name="Wardhani T."/>
            <person name="Kalhor M.S."/>
            <person name="Jansen J."/>
            <person name="Van den Hoogen J."/>
            <person name="Gungor B."/>
            <person name="Hartog M."/>
            <person name="Hontelez J."/>
            <person name="Verver J."/>
            <person name="Yang W.-C."/>
            <person name="Schijlen E."/>
            <person name="Repin R."/>
            <person name="Schilthuizen M."/>
            <person name="Schranz E."/>
            <person name="Heidstra R."/>
            <person name="Miyata K."/>
            <person name="Fedorova E."/>
            <person name="Kohlen W."/>
            <person name="Bisseling T."/>
            <person name="Smit S."/>
            <person name="Geurts R."/>
        </authorList>
    </citation>
    <scope>NUCLEOTIDE SEQUENCE [LARGE SCALE GENOMIC DNA]</scope>
    <source>
        <strain evidence="2">cv. WU1-14</strain>
    </source>
</reference>
<gene>
    <name evidence="1" type="ORF">PanWU01x14_238240</name>
</gene>
<dbReference type="EMBL" id="JXTB01000279">
    <property type="protein sequence ID" value="PON48295.1"/>
    <property type="molecule type" value="Genomic_DNA"/>
</dbReference>
<organism evidence="1 2">
    <name type="scientific">Parasponia andersonii</name>
    <name type="common">Sponia andersonii</name>
    <dbReference type="NCBI Taxonomy" id="3476"/>
    <lineage>
        <taxon>Eukaryota</taxon>
        <taxon>Viridiplantae</taxon>
        <taxon>Streptophyta</taxon>
        <taxon>Embryophyta</taxon>
        <taxon>Tracheophyta</taxon>
        <taxon>Spermatophyta</taxon>
        <taxon>Magnoliopsida</taxon>
        <taxon>eudicotyledons</taxon>
        <taxon>Gunneridae</taxon>
        <taxon>Pentapetalae</taxon>
        <taxon>rosids</taxon>
        <taxon>fabids</taxon>
        <taxon>Rosales</taxon>
        <taxon>Cannabaceae</taxon>
        <taxon>Parasponia</taxon>
    </lineage>
</organism>
<proteinExistence type="predicted"/>
<evidence type="ECO:0000313" key="2">
    <source>
        <dbReference type="Proteomes" id="UP000237105"/>
    </source>
</evidence>
<sequence length="70" mass="7820">MEDSAQSSRYSRVLRSIPKSRLFDLRSQSSSWVVTQLQVSKLPSGLVARLQVSEFSSDLTACSRVSDLEL</sequence>
<dbReference type="AlphaFoldDB" id="A0A2P5BHN1"/>
<name>A0A2P5BHN1_PARAD</name>
<dbReference type="Proteomes" id="UP000237105">
    <property type="component" value="Unassembled WGS sequence"/>
</dbReference>
<comment type="caution">
    <text evidence="1">The sequence shown here is derived from an EMBL/GenBank/DDBJ whole genome shotgun (WGS) entry which is preliminary data.</text>
</comment>